<keyword evidence="3" id="KW-1185">Reference proteome</keyword>
<proteinExistence type="predicted"/>
<evidence type="ECO:0000313" key="2">
    <source>
        <dbReference type="EMBL" id="MBL3609854.1"/>
    </source>
</evidence>
<feature type="chain" id="PRO_5045092813" description="Adenylosuccinate lyase" evidence="1">
    <location>
        <begin position="22"/>
        <end position="53"/>
    </location>
</feature>
<dbReference type="EMBL" id="JAESJJ010000019">
    <property type="protein sequence ID" value="MBL3609854.1"/>
    <property type="molecule type" value="Genomic_DNA"/>
</dbReference>
<evidence type="ECO:0008006" key="4">
    <source>
        <dbReference type="Google" id="ProtNLM"/>
    </source>
</evidence>
<accession>A0ABS1RUU7</accession>
<organism evidence="2 3">
    <name type="scientific">Rhodovulum sulfidophilum</name>
    <name type="common">Rhodobacter sulfidophilus</name>
    <dbReference type="NCBI Taxonomy" id="35806"/>
    <lineage>
        <taxon>Bacteria</taxon>
        <taxon>Pseudomonadati</taxon>
        <taxon>Pseudomonadota</taxon>
        <taxon>Alphaproteobacteria</taxon>
        <taxon>Rhodobacterales</taxon>
        <taxon>Paracoccaceae</taxon>
        <taxon>Rhodovulum</taxon>
    </lineage>
</organism>
<reference evidence="2 3" key="1">
    <citation type="submission" date="2021-01" db="EMBL/GenBank/DDBJ databases">
        <title>Draft genomes of Rhodovulum sulfidophilum.</title>
        <authorList>
            <person name="Guzman M.S."/>
        </authorList>
    </citation>
    <scope>NUCLEOTIDE SEQUENCE [LARGE SCALE GENOMIC DNA]</scope>
    <source>
        <strain evidence="2 3">AB35</strain>
    </source>
</reference>
<gene>
    <name evidence="2" type="ORF">JMM60_13780</name>
</gene>
<comment type="caution">
    <text evidence="2">The sequence shown here is derived from an EMBL/GenBank/DDBJ whole genome shotgun (WGS) entry which is preliminary data.</text>
</comment>
<keyword evidence="1" id="KW-0732">Signal</keyword>
<evidence type="ECO:0000256" key="1">
    <source>
        <dbReference type="SAM" id="SignalP"/>
    </source>
</evidence>
<protein>
    <recommendedName>
        <fullName evidence="4">Adenylosuccinate lyase</fullName>
    </recommendedName>
</protein>
<dbReference type="Proteomes" id="UP000604473">
    <property type="component" value="Unassembled WGS sequence"/>
</dbReference>
<dbReference type="GeneID" id="93541552"/>
<dbReference type="RefSeq" id="WP_155734757.1">
    <property type="nucleotide sequence ID" value="NZ_CP015421.1"/>
</dbReference>
<name>A0ABS1RUU7_RHOSU</name>
<evidence type="ECO:0000313" key="3">
    <source>
        <dbReference type="Proteomes" id="UP000604473"/>
    </source>
</evidence>
<sequence>MTTRTILAAAALALLPAFASAECGWQKRINASQCGDGQIFDAASGQCVTQSTS</sequence>
<feature type="signal peptide" evidence="1">
    <location>
        <begin position="1"/>
        <end position="21"/>
    </location>
</feature>